<protein>
    <recommendedName>
        <fullName evidence="4">dTTP/UTP pyrophosphatase</fullName>
        <shortName evidence="4">dTTPase/UTPase</shortName>
        <ecNumber evidence="4">3.6.1.9</ecNumber>
    </recommendedName>
    <alternativeName>
        <fullName evidence="4">Nucleoside triphosphate pyrophosphatase</fullName>
    </alternativeName>
    <alternativeName>
        <fullName evidence="4">Nucleotide pyrophosphatase</fullName>
        <shortName evidence="4">Nucleotide PPase</shortName>
    </alternativeName>
</protein>
<dbReference type="EC" id="3.6.1.9" evidence="4"/>
<dbReference type="KEGG" id="llp:GH975_10600"/>
<feature type="site" description="Important for substrate specificity" evidence="4">
    <location>
        <position position="68"/>
    </location>
</feature>
<comment type="subcellular location">
    <subcellularLocation>
        <location evidence="4">Cytoplasm</location>
    </subcellularLocation>
</comment>
<evidence type="ECO:0000256" key="4">
    <source>
        <dbReference type="HAMAP-Rule" id="MF_00528"/>
    </source>
</evidence>
<feature type="site" description="Important for substrate specificity" evidence="4">
    <location>
        <position position="150"/>
    </location>
</feature>
<reference evidence="5 6" key="1">
    <citation type="submission" date="2019-11" db="EMBL/GenBank/DDBJ databases">
        <authorList>
            <person name="Khan S.A."/>
            <person name="Jeon C.O."/>
            <person name="Chun B.H."/>
        </authorList>
    </citation>
    <scope>NUCLEOTIDE SEQUENCE [LARGE SCALE GENOMIC DNA]</scope>
    <source>
        <strain evidence="5 6">IMCC 1097</strain>
    </source>
</reference>
<evidence type="ECO:0000256" key="2">
    <source>
        <dbReference type="ARBA" id="ARBA00022801"/>
    </source>
</evidence>
<dbReference type="InterPro" id="IPR003697">
    <property type="entry name" value="Maf-like"/>
</dbReference>
<proteinExistence type="inferred from homology"/>
<comment type="catalytic activity">
    <reaction evidence="4">
        <text>UTP + H2O = UMP + diphosphate + H(+)</text>
        <dbReference type="Rhea" id="RHEA:29395"/>
        <dbReference type="ChEBI" id="CHEBI:15377"/>
        <dbReference type="ChEBI" id="CHEBI:15378"/>
        <dbReference type="ChEBI" id="CHEBI:33019"/>
        <dbReference type="ChEBI" id="CHEBI:46398"/>
        <dbReference type="ChEBI" id="CHEBI:57865"/>
        <dbReference type="EC" id="3.6.1.9"/>
    </reaction>
</comment>
<feature type="site" description="Important for substrate specificity" evidence="4">
    <location>
        <position position="13"/>
    </location>
</feature>
<feature type="active site" description="Proton acceptor" evidence="4">
    <location>
        <position position="67"/>
    </location>
</feature>
<dbReference type="Gene3D" id="3.90.950.10">
    <property type="match status" value="1"/>
</dbReference>
<dbReference type="NCBIfam" id="TIGR00172">
    <property type="entry name" value="maf"/>
    <property type="match status" value="1"/>
</dbReference>
<sequence>MGPDICLASQSPRRRELLAALGLSMDVVPADIDETPWDGELAQDHVARLARAKAMAVSHSRPVVAADTVVTIDGQILGKPADQADYVRMTAALSGRTHQVMTGWAIAHAGQLHSGVETTAVTFSVLTDAMVQAYWDTGEAVDKAGGYGIQGPAGVWVRSLAGDYNNVVGLPTAVIARALVAVGVNPWGLSNAR</sequence>
<comment type="cofactor">
    <cofactor evidence="1 4">
        <name>a divalent metal cation</name>
        <dbReference type="ChEBI" id="CHEBI:60240"/>
    </cofactor>
</comment>
<organism evidence="5 6">
    <name type="scientific">Litorivicinus lipolyticus</name>
    <dbReference type="NCBI Taxonomy" id="418701"/>
    <lineage>
        <taxon>Bacteria</taxon>
        <taxon>Pseudomonadati</taxon>
        <taxon>Pseudomonadota</taxon>
        <taxon>Gammaproteobacteria</taxon>
        <taxon>Oceanospirillales</taxon>
        <taxon>Litorivicinaceae</taxon>
        <taxon>Litorivicinus</taxon>
    </lineage>
</organism>
<dbReference type="Proteomes" id="UP000388235">
    <property type="component" value="Chromosome"/>
</dbReference>
<dbReference type="CDD" id="cd00555">
    <property type="entry name" value="Maf"/>
    <property type="match status" value="1"/>
</dbReference>
<dbReference type="InterPro" id="IPR029001">
    <property type="entry name" value="ITPase-like_fam"/>
</dbReference>
<dbReference type="HAMAP" id="MF_00528">
    <property type="entry name" value="Maf"/>
    <property type="match status" value="1"/>
</dbReference>
<comment type="caution">
    <text evidence="4">Lacks conserved residue(s) required for the propagation of feature annotation.</text>
</comment>
<keyword evidence="3 4" id="KW-0546">Nucleotide metabolism</keyword>
<evidence type="ECO:0000256" key="3">
    <source>
        <dbReference type="ARBA" id="ARBA00023080"/>
    </source>
</evidence>
<comment type="catalytic activity">
    <reaction evidence="4">
        <text>dTTP + H2O = dTMP + diphosphate + H(+)</text>
        <dbReference type="Rhea" id="RHEA:28534"/>
        <dbReference type="ChEBI" id="CHEBI:15377"/>
        <dbReference type="ChEBI" id="CHEBI:15378"/>
        <dbReference type="ChEBI" id="CHEBI:33019"/>
        <dbReference type="ChEBI" id="CHEBI:37568"/>
        <dbReference type="ChEBI" id="CHEBI:63528"/>
        <dbReference type="EC" id="3.6.1.9"/>
    </reaction>
</comment>
<dbReference type="EMBL" id="CP045871">
    <property type="protein sequence ID" value="QGG80992.1"/>
    <property type="molecule type" value="Genomic_DNA"/>
</dbReference>
<dbReference type="GO" id="GO:0036221">
    <property type="term" value="F:UTP diphosphatase activity"/>
    <property type="evidence" value="ECO:0007669"/>
    <property type="project" value="RHEA"/>
</dbReference>
<comment type="function">
    <text evidence="4">Nucleoside triphosphate pyrophosphatase that hydrolyzes dTTP and UTP. May have a dual role in cell division arrest and in preventing the incorporation of modified nucleotides into cellular nucleic acids.</text>
</comment>
<dbReference type="GO" id="GO:0036218">
    <property type="term" value="F:dTTP diphosphatase activity"/>
    <property type="evidence" value="ECO:0007669"/>
    <property type="project" value="RHEA"/>
</dbReference>
<gene>
    <name evidence="5" type="ORF">GH975_10600</name>
</gene>
<evidence type="ECO:0000313" key="6">
    <source>
        <dbReference type="Proteomes" id="UP000388235"/>
    </source>
</evidence>
<evidence type="ECO:0000313" key="5">
    <source>
        <dbReference type="EMBL" id="QGG80992.1"/>
    </source>
</evidence>
<dbReference type="GO" id="GO:0009117">
    <property type="term" value="P:nucleotide metabolic process"/>
    <property type="evidence" value="ECO:0007669"/>
    <property type="project" value="UniProtKB-KW"/>
</dbReference>
<dbReference type="SUPFAM" id="SSF52972">
    <property type="entry name" value="ITPase-like"/>
    <property type="match status" value="1"/>
</dbReference>
<dbReference type="PANTHER" id="PTHR43213:SF5">
    <property type="entry name" value="BIFUNCTIONAL DTTP_UTP PYROPHOSPHATASE_METHYLTRANSFERASE PROTEIN-RELATED"/>
    <property type="match status" value="1"/>
</dbReference>
<dbReference type="Pfam" id="PF02545">
    <property type="entry name" value="Maf"/>
    <property type="match status" value="1"/>
</dbReference>
<comment type="similarity">
    <text evidence="4">Belongs to the Maf family. YhdE subfamily.</text>
</comment>
<dbReference type="RefSeq" id="WP_153714495.1">
    <property type="nucleotide sequence ID" value="NZ_CP045871.1"/>
</dbReference>
<accession>A0A5Q2QF87</accession>
<dbReference type="PIRSF" id="PIRSF006305">
    <property type="entry name" value="Maf"/>
    <property type="match status" value="1"/>
</dbReference>
<name>A0A5Q2QF87_9GAMM</name>
<dbReference type="AlphaFoldDB" id="A0A5Q2QF87"/>
<dbReference type="OrthoDB" id="9807767at2"/>
<keyword evidence="6" id="KW-1185">Reference proteome</keyword>
<evidence type="ECO:0000256" key="1">
    <source>
        <dbReference type="ARBA" id="ARBA00001968"/>
    </source>
</evidence>
<keyword evidence="2 4" id="KW-0378">Hydrolase</keyword>
<dbReference type="GO" id="GO:0005737">
    <property type="term" value="C:cytoplasm"/>
    <property type="evidence" value="ECO:0007669"/>
    <property type="project" value="UniProtKB-SubCell"/>
</dbReference>
<keyword evidence="4" id="KW-0963">Cytoplasm</keyword>
<dbReference type="PANTHER" id="PTHR43213">
    <property type="entry name" value="BIFUNCTIONAL DTTP/UTP PYROPHOSPHATASE/METHYLTRANSFERASE PROTEIN-RELATED"/>
    <property type="match status" value="1"/>
</dbReference>